<organism evidence="2 4">
    <name type="scientific">Rhizophagus clarus</name>
    <dbReference type="NCBI Taxonomy" id="94130"/>
    <lineage>
        <taxon>Eukaryota</taxon>
        <taxon>Fungi</taxon>
        <taxon>Fungi incertae sedis</taxon>
        <taxon>Mucoromycota</taxon>
        <taxon>Glomeromycotina</taxon>
        <taxon>Glomeromycetes</taxon>
        <taxon>Glomerales</taxon>
        <taxon>Glomeraceae</taxon>
        <taxon>Rhizophagus</taxon>
    </lineage>
</organism>
<name>A0A2Z6RRZ1_9GLOM</name>
<proteinExistence type="predicted"/>
<dbReference type="Proteomes" id="UP000615446">
    <property type="component" value="Unassembled WGS sequence"/>
</dbReference>
<dbReference type="Proteomes" id="UP000247702">
    <property type="component" value="Unassembled WGS sequence"/>
</dbReference>
<protein>
    <submittedName>
        <fullName evidence="2">Uncharacterized protein</fullName>
    </submittedName>
</protein>
<dbReference type="EMBL" id="BEXD01002746">
    <property type="protein sequence ID" value="GBB99271.1"/>
    <property type="molecule type" value="Genomic_DNA"/>
</dbReference>
<dbReference type="EMBL" id="BLAL01000027">
    <property type="protein sequence ID" value="GES77005.1"/>
    <property type="molecule type" value="Genomic_DNA"/>
</dbReference>
<evidence type="ECO:0000313" key="2">
    <source>
        <dbReference type="EMBL" id="GBB99271.1"/>
    </source>
</evidence>
<gene>
    <name evidence="3" type="ORF">RCL2_000439300</name>
    <name evidence="2" type="ORF">RclHR1_03470006</name>
</gene>
<comment type="caution">
    <text evidence="2">The sequence shown here is derived from an EMBL/GenBank/DDBJ whole genome shotgun (WGS) entry which is preliminary data.</text>
</comment>
<sequence>MMRLNSGNIGTKPPPLIIDQNPATLPSIDRNSITQMGKTRDYMITLLERIEFHKEIYHYNKEIISI</sequence>
<evidence type="ECO:0000313" key="3">
    <source>
        <dbReference type="EMBL" id="GES77005.1"/>
    </source>
</evidence>
<evidence type="ECO:0000313" key="4">
    <source>
        <dbReference type="Proteomes" id="UP000247702"/>
    </source>
</evidence>
<keyword evidence="4" id="KW-1185">Reference proteome</keyword>
<reference evidence="3" key="2">
    <citation type="submission" date="2019-10" db="EMBL/GenBank/DDBJ databases">
        <title>Conservation and host-specific expression of non-tandemly repeated heterogenous ribosome RNA gene in arbuscular mycorrhizal fungi.</title>
        <authorList>
            <person name="Maeda T."/>
            <person name="Kobayashi Y."/>
            <person name="Nakagawa T."/>
            <person name="Ezawa T."/>
            <person name="Yamaguchi K."/>
            <person name="Bino T."/>
            <person name="Nishimoto Y."/>
            <person name="Shigenobu S."/>
            <person name="Kawaguchi M."/>
        </authorList>
    </citation>
    <scope>NUCLEOTIDE SEQUENCE</scope>
    <source>
        <strain evidence="3">HR1</strain>
    </source>
</reference>
<dbReference type="AlphaFoldDB" id="A0A2Z6RRZ1"/>
<feature type="region of interest" description="Disordered" evidence="1">
    <location>
        <begin position="1"/>
        <end position="21"/>
    </location>
</feature>
<evidence type="ECO:0000256" key="1">
    <source>
        <dbReference type="SAM" id="MobiDB-lite"/>
    </source>
</evidence>
<accession>A0A2Z6RRZ1</accession>
<reference evidence="2 4" key="1">
    <citation type="submission" date="2017-11" db="EMBL/GenBank/DDBJ databases">
        <title>The genome of Rhizophagus clarus HR1 reveals common genetic basis of auxotrophy among arbuscular mycorrhizal fungi.</title>
        <authorList>
            <person name="Kobayashi Y."/>
        </authorList>
    </citation>
    <scope>NUCLEOTIDE SEQUENCE [LARGE SCALE GENOMIC DNA]</scope>
    <source>
        <strain evidence="2 4">HR1</strain>
    </source>
</reference>